<dbReference type="PANTHER" id="PTHR36115:SF6">
    <property type="entry name" value="PROLINE-RICH ANTIGEN HOMOLOG"/>
    <property type="match status" value="1"/>
</dbReference>
<evidence type="ECO:0000256" key="6">
    <source>
        <dbReference type="SAM" id="Phobius"/>
    </source>
</evidence>
<keyword evidence="5 6" id="KW-0472">Membrane</keyword>
<comment type="caution">
    <text evidence="8">The sequence shown here is derived from an EMBL/GenBank/DDBJ whole genome shotgun (WGS) entry which is preliminary data.</text>
</comment>
<dbReference type="InterPro" id="IPR051791">
    <property type="entry name" value="Pra-immunoreactive"/>
</dbReference>
<evidence type="ECO:0000313" key="8">
    <source>
        <dbReference type="EMBL" id="RQN03122.1"/>
    </source>
</evidence>
<dbReference type="AlphaFoldDB" id="A0A3N6WDQ9"/>
<evidence type="ECO:0000256" key="5">
    <source>
        <dbReference type="ARBA" id="ARBA00023136"/>
    </source>
</evidence>
<protein>
    <submittedName>
        <fullName evidence="8">RDD family protein</fullName>
    </submittedName>
</protein>
<sequence length="137" mass="14509">MPSSPSHDAPDVADPTEATIGRRLVALVIDWLLAALIAGLAFGIGYPPEGPRQSFVIQFVFIVFVGLFVGLFGVSPGKRAVRLAVINRDGAVIGWWRGLLRTALMSVVVPALIQTKDGRGLHDLAVGSKVVKVPKAS</sequence>
<name>A0A3N6WDQ9_9ACTN</name>
<evidence type="ECO:0000313" key="9">
    <source>
        <dbReference type="Proteomes" id="UP000275225"/>
    </source>
</evidence>
<feature type="domain" description="RDD" evidence="7">
    <location>
        <begin position="18"/>
        <end position="108"/>
    </location>
</feature>
<accession>A0A3N6WDQ9</accession>
<feature type="transmembrane region" description="Helical" evidence="6">
    <location>
        <begin position="55"/>
        <end position="74"/>
    </location>
</feature>
<dbReference type="EMBL" id="RQJX01000014">
    <property type="protein sequence ID" value="RQN03122.1"/>
    <property type="molecule type" value="Genomic_DNA"/>
</dbReference>
<keyword evidence="4 6" id="KW-1133">Transmembrane helix</keyword>
<dbReference type="InterPro" id="IPR010432">
    <property type="entry name" value="RDD"/>
</dbReference>
<dbReference type="RefSeq" id="WP_124237141.1">
    <property type="nucleotide sequence ID" value="NZ_JBHUFI010000008.1"/>
</dbReference>
<dbReference type="OrthoDB" id="5187110at2"/>
<keyword evidence="9" id="KW-1185">Reference proteome</keyword>
<dbReference type="Pfam" id="PF06271">
    <property type="entry name" value="RDD"/>
    <property type="match status" value="1"/>
</dbReference>
<feature type="transmembrane region" description="Helical" evidence="6">
    <location>
        <begin position="20"/>
        <end position="43"/>
    </location>
</feature>
<dbReference type="GO" id="GO:0005886">
    <property type="term" value="C:plasma membrane"/>
    <property type="evidence" value="ECO:0007669"/>
    <property type="project" value="UniProtKB-SubCell"/>
</dbReference>
<keyword evidence="3 6" id="KW-0812">Transmembrane</keyword>
<evidence type="ECO:0000256" key="2">
    <source>
        <dbReference type="ARBA" id="ARBA00022475"/>
    </source>
</evidence>
<dbReference type="PANTHER" id="PTHR36115">
    <property type="entry name" value="PROLINE-RICH ANTIGEN HOMOLOG-RELATED"/>
    <property type="match status" value="1"/>
</dbReference>
<gene>
    <name evidence="8" type="ORF">EHW97_10585</name>
</gene>
<evidence type="ECO:0000259" key="7">
    <source>
        <dbReference type="Pfam" id="PF06271"/>
    </source>
</evidence>
<evidence type="ECO:0000256" key="4">
    <source>
        <dbReference type="ARBA" id="ARBA00022989"/>
    </source>
</evidence>
<organism evidence="8 9">
    <name type="scientific">Aeromicrobium camelliae</name>
    <dbReference type="NCBI Taxonomy" id="1538144"/>
    <lineage>
        <taxon>Bacteria</taxon>
        <taxon>Bacillati</taxon>
        <taxon>Actinomycetota</taxon>
        <taxon>Actinomycetes</taxon>
        <taxon>Propionibacteriales</taxon>
        <taxon>Nocardioidaceae</taxon>
        <taxon>Aeromicrobium</taxon>
    </lineage>
</organism>
<keyword evidence="2" id="KW-1003">Cell membrane</keyword>
<evidence type="ECO:0000256" key="3">
    <source>
        <dbReference type="ARBA" id="ARBA00022692"/>
    </source>
</evidence>
<reference evidence="8 9" key="1">
    <citation type="submission" date="2018-11" db="EMBL/GenBank/DDBJ databases">
        <authorList>
            <person name="Li F."/>
        </authorList>
    </citation>
    <scope>NUCLEOTIDE SEQUENCE [LARGE SCALE GENOMIC DNA]</scope>
    <source>
        <strain evidence="8 9">YS17T</strain>
    </source>
</reference>
<comment type="subcellular location">
    <subcellularLocation>
        <location evidence="1">Cell membrane</location>
        <topology evidence="1">Multi-pass membrane protein</topology>
    </subcellularLocation>
</comment>
<dbReference type="Proteomes" id="UP000275225">
    <property type="component" value="Unassembled WGS sequence"/>
</dbReference>
<evidence type="ECO:0000256" key="1">
    <source>
        <dbReference type="ARBA" id="ARBA00004651"/>
    </source>
</evidence>
<proteinExistence type="predicted"/>